<feature type="non-terminal residue" evidence="1">
    <location>
        <position position="173"/>
    </location>
</feature>
<dbReference type="InterPro" id="IPR029063">
    <property type="entry name" value="SAM-dependent_MTases_sf"/>
</dbReference>
<evidence type="ECO:0008006" key="2">
    <source>
        <dbReference type="Google" id="ProtNLM"/>
    </source>
</evidence>
<evidence type="ECO:0000313" key="1">
    <source>
        <dbReference type="EMBL" id="CAA9293033.1"/>
    </source>
</evidence>
<reference evidence="1" key="1">
    <citation type="submission" date="2020-02" db="EMBL/GenBank/DDBJ databases">
        <authorList>
            <person name="Meier V. D."/>
        </authorList>
    </citation>
    <scope>NUCLEOTIDE SEQUENCE</scope>
    <source>
        <strain evidence="1">AVDCRST_MAG48</strain>
    </source>
</reference>
<dbReference type="InterPro" id="IPR038375">
    <property type="entry name" value="NDUFAF7_sf"/>
</dbReference>
<protein>
    <recommendedName>
        <fullName evidence="2">SAM-dependent methyltransferase</fullName>
    </recommendedName>
</protein>
<organism evidence="1">
    <name type="scientific">uncultured Friedmanniella sp</name>
    <dbReference type="NCBI Taxonomy" id="335381"/>
    <lineage>
        <taxon>Bacteria</taxon>
        <taxon>Bacillati</taxon>
        <taxon>Actinomycetota</taxon>
        <taxon>Actinomycetes</taxon>
        <taxon>Propionibacteriales</taxon>
        <taxon>Nocardioidaceae</taxon>
        <taxon>Friedmanniella</taxon>
        <taxon>environmental samples</taxon>
    </lineage>
</organism>
<dbReference type="SUPFAM" id="SSF53335">
    <property type="entry name" value="S-adenosyl-L-methionine-dependent methyltransferases"/>
    <property type="match status" value="1"/>
</dbReference>
<proteinExistence type="predicted"/>
<accession>A0A6J4K1B8</accession>
<name>A0A6J4K1B8_9ACTN</name>
<dbReference type="Gene3D" id="3.40.50.12710">
    <property type="match status" value="1"/>
</dbReference>
<dbReference type="EMBL" id="CADCTS010000103">
    <property type="protein sequence ID" value="CAA9293033.1"/>
    <property type="molecule type" value="Genomic_DNA"/>
</dbReference>
<sequence length="173" mass="18468">MLPHRTSFFDAWASAASGPDGFWGTALPSAHFRTASTLGPELAAAVAGVLRDRPGLRRVVELGAGDGRLLAGLRTQRPDLVLVGVDLRARPSGLDRAVGWRTDRWDVRRGAWTSGAVAGLLADGPPTLVLAVEWLDDLPCRLVARDADGWRVLAADLTDAGAPSAVEQDWLER</sequence>
<gene>
    <name evidence="1" type="ORF">AVDCRST_MAG48-693</name>
</gene>
<dbReference type="AlphaFoldDB" id="A0A6J4K1B8"/>